<dbReference type="Gene3D" id="3.90.550.10">
    <property type="entry name" value="Spore Coat Polysaccharide Biosynthesis Protein SpsA, Chain A"/>
    <property type="match status" value="1"/>
</dbReference>
<dbReference type="InterPro" id="IPR026461">
    <property type="entry name" value="Trfase_2_rSAM/seldom_assoc"/>
</dbReference>
<dbReference type="HOGENOM" id="CLU_025996_17_3_9"/>
<comment type="function">
    <text evidence="7">Catalyzes the glycosylation of 4,4'-diaponeurosporenoate, i.e. the esterification of glucose at the C1'' position with the carboxyl group of 4,4'-diaponeurosporenic acid, to form glycosyl-4,4'-diaponeurosporenoate. This is a step in the biosynthesis of staphyloxanthin, an orange pigment present in most staphylococci strains.</text>
</comment>
<evidence type="ECO:0000313" key="13">
    <source>
        <dbReference type="Proteomes" id="UP000003280"/>
    </source>
</evidence>
<dbReference type="PANTHER" id="PTHR43646">
    <property type="entry name" value="GLYCOSYLTRANSFERASE"/>
    <property type="match status" value="1"/>
</dbReference>
<dbReference type="PANTHER" id="PTHR43646:SF2">
    <property type="entry name" value="GLYCOSYLTRANSFERASE 2-LIKE DOMAIN-CONTAINING PROTEIN"/>
    <property type="match status" value="1"/>
</dbReference>
<dbReference type="InterPro" id="IPR001173">
    <property type="entry name" value="Glyco_trans_2-like"/>
</dbReference>
<comment type="pathway">
    <text evidence="8">Carotenoid biosynthesis; staphyloxanthin biosynthesis; staphyloxanthin from farnesyl diphosphate: step 4/5.</text>
</comment>
<keyword evidence="5" id="KW-0125">Carotenoid biosynthesis</keyword>
<dbReference type="Pfam" id="PF00535">
    <property type="entry name" value="Glycos_transf_2"/>
    <property type="match status" value="1"/>
</dbReference>
<evidence type="ECO:0000256" key="6">
    <source>
        <dbReference type="ARBA" id="ARBA00023136"/>
    </source>
</evidence>
<reference evidence="12 13" key="1">
    <citation type="submission" date="2010-07" db="EMBL/GenBank/DDBJ databases">
        <authorList>
            <person name="Muzny D."/>
            <person name="Qin X."/>
            <person name="Deng J."/>
            <person name="Jiang H."/>
            <person name="Liu Y."/>
            <person name="Qu J."/>
            <person name="Song X.-Z."/>
            <person name="Zhang L."/>
            <person name="Thornton R."/>
            <person name="Coyle M."/>
            <person name="Francisco L."/>
            <person name="Jackson L."/>
            <person name="Javaid M."/>
            <person name="Korchina V."/>
            <person name="Kovar C."/>
            <person name="Mata R."/>
            <person name="Mathew T."/>
            <person name="Ngo R."/>
            <person name="Nguyen L."/>
            <person name="Nguyen N."/>
            <person name="Okwuonu G."/>
            <person name="Ongeri F."/>
            <person name="Pham C."/>
            <person name="Simmons D."/>
            <person name="Wilczek-Boney K."/>
            <person name="Hale W."/>
            <person name="Jakkamsetti A."/>
            <person name="Pham P."/>
            <person name="Ruth R."/>
            <person name="San Lucas F."/>
            <person name="Warren J."/>
            <person name="Zhang J."/>
            <person name="Zhao Z."/>
            <person name="Zhou C."/>
            <person name="Zhu D."/>
            <person name="Lee S."/>
            <person name="Bess C."/>
            <person name="Blankenburg K."/>
            <person name="Forbes L."/>
            <person name="Fu Q."/>
            <person name="Gubbala S."/>
            <person name="Hirani K."/>
            <person name="Jayaseelan J.C."/>
            <person name="Lara F."/>
            <person name="Munidasa M."/>
            <person name="Palculict T."/>
            <person name="Patil S."/>
            <person name="Pu L.-L."/>
            <person name="Saada N."/>
            <person name="Tang L."/>
            <person name="Weissenberger G."/>
            <person name="Zhu Y."/>
            <person name="Hemphill L."/>
            <person name="Shang Y."/>
            <person name="Youmans B."/>
            <person name="Ayvaz T."/>
            <person name="Ross M."/>
            <person name="Santibanez J."/>
            <person name="Aqrawi P."/>
            <person name="Gross S."/>
            <person name="Joshi V."/>
            <person name="Fowler G."/>
            <person name="Nazareth L."/>
            <person name="Reid J."/>
            <person name="Worley K."/>
            <person name="Petrosino J."/>
            <person name="Highlander S."/>
            <person name="Gibbs R."/>
        </authorList>
    </citation>
    <scope>NUCLEOTIDE SEQUENCE [LARGE SCALE GENOMIC DNA]</scope>
    <source>
        <strain evidence="12 13">ATCC BAA-1640</strain>
    </source>
</reference>
<dbReference type="GO" id="GO:0016757">
    <property type="term" value="F:glycosyltransferase activity"/>
    <property type="evidence" value="ECO:0007669"/>
    <property type="project" value="UniProtKB-KW"/>
</dbReference>
<evidence type="ECO:0000256" key="3">
    <source>
        <dbReference type="ARBA" id="ARBA00022676"/>
    </source>
</evidence>
<dbReference type="eggNOG" id="COG1215">
    <property type="taxonomic scope" value="Bacteria"/>
</dbReference>
<evidence type="ECO:0000256" key="8">
    <source>
        <dbReference type="ARBA" id="ARBA00037904"/>
    </source>
</evidence>
<sequence length="226" mass="26658">MKKLGIVIPTYNEEKIIDRTQEMISRFSDLCDIVFSDGYSTDKTYEKINFKKIKRSRYRSNQMNEGAKELKNDKILFLHADSKISREEVLELIEEDCDFGCFRLKFEPTSLFLKTIEWGSNFRVKYRHIAFGDQGIFIKRELFEKIGGFKPLSLMEDYELSLTLKEMGIYPKLLESEITTSSRRFIKGGPLKTLFKMQKYQEMYRKARTGGDIYACAEKIEELYRS</sequence>
<keyword evidence="4 12" id="KW-0808">Transferase</keyword>
<keyword evidence="6" id="KW-0472">Membrane</keyword>
<dbReference type="RefSeq" id="WP_008901829.1">
    <property type="nucleotide sequence ID" value="NZ_GL397071.1"/>
</dbReference>
<dbReference type="NCBIfam" id="TIGR04283">
    <property type="entry name" value="glyco_like_mftF"/>
    <property type="match status" value="1"/>
</dbReference>
<dbReference type="InterPro" id="IPR029044">
    <property type="entry name" value="Nucleotide-diphossugar_trans"/>
</dbReference>
<dbReference type="OrthoDB" id="9810303at2"/>
<evidence type="ECO:0000259" key="11">
    <source>
        <dbReference type="Pfam" id="PF00535"/>
    </source>
</evidence>
<dbReference type="GO" id="GO:0016117">
    <property type="term" value="P:carotenoid biosynthetic process"/>
    <property type="evidence" value="ECO:0007669"/>
    <property type="project" value="UniProtKB-KW"/>
</dbReference>
<comment type="similarity">
    <text evidence="9">Belongs to the glycosyltransferase 2 family. CrtQ subfamily.</text>
</comment>
<comment type="subcellular location">
    <subcellularLocation>
        <location evidence="1">Cell membrane</location>
    </subcellularLocation>
</comment>
<organism evidence="12 13">
    <name type="scientific">Peptoniphilus duerdenii ATCC BAA-1640</name>
    <dbReference type="NCBI Taxonomy" id="862517"/>
    <lineage>
        <taxon>Bacteria</taxon>
        <taxon>Bacillati</taxon>
        <taxon>Bacillota</taxon>
        <taxon>Tissierellia</taxon>
        <taxon>Tissierellales</taxon>
        <taxon>Peptoniphilaceae</taxon>
        <taxon>Peptoniphilus</taxon>
    </lineage>
</organism>
<proteinExistence type="inferred from homology"/>
<dbReference type="GO" id="GO:0005886">
    <property type="term" value="C:plasma membrane"/>
    <property type="evidence" value="ECO:0007669"/>
    <property type="project" value="UniProtKB-SubCell"/>
</dbReference>
<evidence type="ECO:0000256" key="10">
    <source>
        <dbReference type="ARBA" id="ARBA00040345"/>
    </source>
</evidence>
<keyword evidence="2" id="KW-1003">Cell membrane</keyword>
<evidence type="ECO:0000313" key="12">
    <source>
        <dbReference type="EMBL" id="EFM25366.1"/>
    </source>
</evidence>
<accession>E0NLH6</accession>
<dbReference type="SUPFAM" id="SSF53448">
    <property type="entry name" value="Nucleotide-diphospho-sugar transferases"/>
    <property type="match status" value="1"/>
</dbReference>
<dbReference type="EMBL" id="AEEH01000039">
    <property type="protein sequence ID" value="EFM25366.1"/>
    <property type="molecule type" value="Genomic_DNA"/>
</dbReference>
<dbReference type="STRING" id="862517.HMPREF9225_1015"/>
<keyword evidence="13" id="KW-1185">Reference proteome</keyword>
<evidence type="ECO:0000256" key="5">
    <source>
        <dbReference type="ARBA" id="ARBA00022746"/>
    </source>
</evidence>
<feature type="domain" description="Glycosyltransferase 2-like" evidence="11">
    <location>
        <begin position="6"/>
        <end position="95"/>
    </location>
</feature>
<evidence type="ECO:0000256" key="1">
    <source>
        <dbReference type="ARBA" id="ARBA00004236"/>
    </source>
</evidence>
<comment type="caution">
    <text evidence="12">The sequence shown here is derived from an EMBL/GenBank/DDBJ whole genome shotgun (WGS) entry which is preliminary data.</text>
</comment>
<dbReference type="AlphaFoldDB" id="E0NLH6"/>
<gene>
    <name evidence="12" type="ORF">HMPREF9225_1015</name>
</gene>
<evidence type="ECO:0000256" key="7">
    <source>
        <dbReference type="ARBA" id="ARBA00037281"/>
    </source>
</evidence>
<dbReference type="Proteomes" id="UP000003280">
    <property type="component" value="Unassembled WGS sequence"/>
</dbReference>
<evidence type="ECO:0000256" key="9">
    <source>
        <dbReference type="ARBA" id="ARBA00038120"/>
    </source>
</evidence>
<evidence type="ECO:0000256" key="4">
    <source>
        <dbReference type="ARBA" id="ARBA00022679"/>
    </source>
</evidence>
<protein>
    <recommendedName>
        <fullName evidence="10">4,4'-diaponeurosporenoate glycosyltransferase</fullName>
    </recommendedName>
</protein>
<evidence type="ECO:0000256" key="2">
    <source>
        <dbReference type="ARBA" id="ARBA00022475"/>
    </source>
</evidence>
<name>E0NLH6_9FIRM</name>
<keyword evidence="3 12" id="KW-0328">Glycosyltransferase</keyword>